<dbReference type="PANTHER" id="PTHR18964:SF149">
    <property type="entry name" value="BIFUNCTIONAL UDP-N-ACETYLGLUCOSAMINE 2-EPIMERASE_N-ACETYLMANNOSAMINE KINASE"/>
    <property type="match status" value="1"/>
</dbReference>
<evidence type="ECO:0000313" key="4">
    <source>
        <dbReference type="EMBL" id="MFG6457945.1"/>
    </source>
</evidence>
<dbReference type="Proteomes" id="UP001606305">
    <property type="component" value="Unassembled WGS sequence"/>
</dbReference>
<dbReference type="PROSITE" id="PS50943">
    <property type="entry name" value="HTH_CROC1"/>
    <property type="match status" value="1"/>
</dbReference>
<feature type="region of interest" description="Disordered" evidence="2">
    <location>
        <begin position="1"/>
        <end position="46"/>
    </location>
</feature>
<dbReference type="Pfam" id="PF00480">
    <property type="entry name" value="ROK"/>
    <property type="match status" value="1"/>
</dbReference>
<dbReference type="Gene3D" id="1.10.10.10">
    <property type="entry name" value="Winged helix-like DNA-binding domain superfamily/Winged helix DNA-binding domain"/>
    <property type="match status" value="1"/>
</dbReference>
<evidence type="ECO:0000313" key="5">
    <source>
        <dbReference type="Proteomes" id="UP001606305"/>
    </source>
</evidence>
<dbReference type="InterPro" id="IPR036388">
    <property type="entry name" value="WH-like_DNA-bd_sf"/>
</dbReference>
<evidence type="ECO:0000256" key="2">
    <source>
        <dbReference type="SAM" id="MobiDB-lite"/>
    </source>
</evidence>
<protein>
    <submittedName>
        <fullName evidence="4">ROK family protein</fullName>
    </submittedName>
</protein>
<dbReference type="InterPro" id="IPR036390">
    <property type="entry name" value="WH_DNA-bd_sf"/>
</dbReference>
<dbReference type="InterPro" id="IPR000600">
    <property type="entry name" value="ROK"/>
</dbReference>
<reference evidence="4 5" key="1">
    <citation type="submission" date="2024-09" db="EMBL/GenBank/DDBJ databases">
        <title>Novel species of the genus Pelomonas and Roseateles isolated from streams.</title>
        <authorList>
            <person name="Lu H."/>
        </authorList>
    </citation>
    <scope>NUCLEOTIDE SEQUENCE [LARGE SCALE GENOMIC DNA]</scope>
    <source>
        <strain evidence="4 5">BYS96W</strain>
    </source>
</reference>
<feature type="compositionally biased region" description="Polar residues" evidence="2">
    <location>
        <begin position="1"/>
        <end position="15"/>
    </location>
</feature>
<dbReference type="RefSeq" id="WP_394488802.1">
    <property type="nucleotide sequence ID" value="NZ_JBIGIA010000010.1"/>
</dbReference>
<dbReference type="Gene3D" id="3.30.420.40">
    <property type="match status" value="2"/>
</dbReference>
<dbReference type="PROSITE" id="PS01125">
    <property type="entry name" value="ROK"/>
    <property type="match status" value="1"/>
</dbReference>
<dbReference type="EMBL" id="JBIGIA010000010">
    <property type="protein sequence ID" value="MFG6457945.1"/>
    <property type="molecule type" value="Genomic_DNA"/>
</dbReference>
<accession>A0ABW7G7L4</accession>
<dbReference type="Pfam" id="PF13412">
    <property type="entry name" value="HTH_24"/>
    <property type="match status" value="1"/>
</dbReference>
<dbReference type="SUPFAM" id="SSF46785">
    <property type="entry name" value="Winged helix' DNA-binding domain"/>
    <property type="match status" value="1"/>
</dbReference>
<dbReference type="PANTHER" id="PTHR18964">
    <property type="entry name" value="ROK (REPRESSOR, ORF, KINASE) FAMILY"/>
    <property type="match status" value="1"/>
</dbReference>
<dbReference type="SUPFAM" id="SSF53067">
    <property type="entry name" value="Actin-like ATPase domain"/>
    <property type="match status" value="1"/>
</dbReference>
<sequence>MADSDTINTITQPSSAALPPLPHQPHEAHATPRRPHRPSPARPGTLNMLTTASLMKAGSDSGQAQLKRGNRRALIRQLRLRPGLCRAELAAALGLTKSTVSALTRELIDEGWLVARDVVATGDLGRRPTPLFVDPDRLLLLGAEVGLGVVRVVLTSLTGDLRASHAAGYDSGRGASACVETLAGLLVDAADTLGEAQRIIGVGVGLPGGVDAASGRLIYAHHLGWHDLPFATLLRTALRGTALAGVPVFIQNDADAAALGEAEFNPSPGADPLIFALVGLGVGAGVVVGGRLLTGARGLAGEVGHMVLQGAAGPRCSCGRQGCVEAFIGAQAVLHAAGQAIAVPTLSGALAALQRRVAAGDGQATQAVASAGRYLGVVLQNLAAAYDPACIVLGGPVIELGDALLAPAMAVLQSRPRTEPLAGPQLRVSRFGADAIAMGAAAGAGASHRLTQPSAA</sequence>
<proteinExistence type="inferred from homology"/>
<organism evidence="4 5">
    <name type="scientific">Pelomonas nitida</name>
    <dbReference type="NCBI Taxonomy" id="3299027"/>
    <lineage>
        <taxon>Bacteria</taxon>
        <taxon>Pseudomonadati</taxon>
        <taxon>Pseudomonadota</taxon>
        <taxon>Betaproteobacteria</taxon>
        <taxon>Burkholderiales</taxon>
        <taxon>Sphaerotilaceae</taxon>
        <taxon>Roseateles</taxon>
    </lineage>
</organism>
<name>A0ABW7G7L4_9BURK</name>
<dbReference type="InterPro" id="IPR049874">
    <property type="entry name" value="ROK_cs"/>
</dbReference>
<comment type="caution">
    <text evidence="4">The sequence shown here is derived from an EMBL/GenBank/DDBJ whole genome shotgun (WGS) entry which is preliminary data.</text>
</comment>
<dbReference type="InterPro" id="IPR001387">
    <property type="entry name" value="Cro/C1-type_HTH"/>
</dbReference>
<comment type="similarity">
    <text evidence="1">Belongs to the ROK (NagC/XylR) family.</text>
</comment>
<evidence type="ECO:0000256" key="1">
    <source>
        <dbReference type="ARBA" id="ARBA00006479"/>
    </source>
</evidence>
<keyword evidence="5" id="KW-1185">Reference proteome</keyword>
<dbReference type="InterPro" id="IPR043129">
    <property type="entry name" value="ATPase_NBD"/>
</dbReference>
<evidence type="ECO:0000259" key="3">
    <source>
        <dbReference type="PROSITE" id="PS50943"/>
    </source>
</evidence>
<gene>
    <name evidence="4" type="ORF">ACG00X_13975</name>
</gene>
<feature type="domain" description="HTH cro/C1-type" evidence="3">
    <location>
        <begin position="75"/>
        <end position="103"/>
    </location>
</feature>